<proteinExistence type="predicted"/>
<comment type="caution">
    <text evidence="3">The sequence shown here is derived from an EMBL/GenBank/DDBJ whole genome shotgun (WGS) entry which is preliminary data.</text>
</comment>
<name>A0A6A2Z047_HIBSY</name>
<sequence length="221" mass="24044">MAVVSTVGCAGNIRLRRYDSSNVFNFQCRCAVPSCSLMVSNPQSSKQKTSKILATASFSEAGLRSLPKQAERGFPYDKVDHWVRDSVAEIVKKLPESPLFVRVYSDHANKTTRTTAEKAEEDNWVSMEQKGKKGESSMPDGVIFVEQIRGGGDKSGEASTSRVWGILVQGKGDGGPPACYVLKTSKVGSGFGLNCTHFCLAKVSSFSETAFSQLKNCWLVQ</sequence>
<dbReference type="Pfam" id="PF25089">
    <property type="entry name" value="DUF7804"/>
    <property type="match status" value="1"/>
</dbReference>
<accession>A0A6A2Z047</accession>
<evidence type="ECO:0000259" key="2">
    <source>
        <dbReference type="Pfam" id="PF25089"/>
    </source>
</evidence>
<dbReference type="AlphaFoldDB" id="A0A6A2Z047"/>
<feature type="domain" description="DUF7804" evidence="2">
    <location>
        <begin position="76"/>
        <end position="153"/>
    </location>
</feature>
<protein>
    <recommendedName>
        <fullName evidence="2">DUF7804 domain-containing protein</fullName>
    </recommendedName>
</protein>
<dbReference type="Proteomes" id="UP000436088">
    <property type="component" value="Unassembled WGS sequence"/>
</dbReference>
<dbReference type="PANTHER" id="PTHR35127">
    <property type="entry name" value="OS03G0736900 PROTEIN"/>
    <property type="match status" value="1"/>
</dbReference>
<dbReference type="InterPro" id="IPR056706">
    <property type="entry name" value="DUF7804"/>
</dbReference>
<gene>
    <name evidence="3" type="ORF">F3Y22_tig00111105pilonHSYRG00872</name>
</gene>
<dbReference type="PANTHER" id="PTHR35127:SF1">
    <property type="entry name" value="GENOME ASSEMBLY, CHROMOSOME: A10"/>
    <property type="match status" value="1"/>
</dbReference>
<feature type="region of interest" description="Disordered" evidence="1">
    <location>
        <begin position="111"/>
        <end position="137"/>
    </location>
</feature>
<reference evidence="3" key="1">
    <citation type="submission" date="2019-09" db="EMBL/GenBank/DDBJ databases">
        <title>Draft genome information of white flower Hibiscus syriacus.</title>
        <authorList>
            <person name="Kim Y.-M."/>
        </authorList>
    </citation>
    <scope>NUCLEOTIDE SEQUENCE [LARGE SCALE GENOMIC DNA]</scope>
    <source>
        <strain evidence="3">YM2019G1</strain>
    </source>
</reference>
<organism evidence="3 4">
    <name type="scientific">Hibiscus syriacus</name>
    <name type="common">Rose of Sharon</name>
    <dbReference type="NCBI Taxonomy" id="106335"/>
    <lineage>
        <taxon>Eukaryota</taxon>
        <taxon>Viridiplantae</taxon>
        <taxon>Streptophyta</taxon>
        <taxon>Embryophyta</taxon>
        <taxon>Tracheophyta</taxon>
        <taxon>Spermatophyta</taxon>
        <taxon>Magnoliopsida</taxon>
        <taxon>eudicotyledons</taxon>
        <taxon>Gunneridae</taxon>
        <taxon>Pentapetalae</taxon>
        <taxon>rosids</taxon>
        <taxon>malvids</taxon>
        <taxon>Malvales</taxon>
        <taxon>Malvaceae</taxon>
        <taxon>Malvoideae</taxon>
        <taxon>Hibiscus</taxon>
    </lineage>
</organism>
<evidence type="ECO:0000256" key="1">
    <source>
        <dbReference type="SAM" id="MobiDB-lite"/>
    </source>
</evidence>
<evidence type="ECO:0000313" key="4">
    <source>
        <dbReference type="Proteomes" id="UP000436088"/>
    </source>
</evidence>
<keyword evidence="4" id="KW-1185">Reference proteome</keyword>
<dbReference type="EMBL" id="VEPZ02001236">
    <property type="protein sequence ID" value="KAE8684977.1"/>
    <property type="molecule type" value="Genomic_DNA"/>
</dbReference>
<evidence type="ECO:0000313" key="3">
    <source>
        <dbReference type="EMBL" id="KAE8684977.1"/>
    </source>
</evidence>